<feature type="binding site" evidence="12">
    <location>
        <begin position="262"/>
        <end position="263"/>
    </location>
    <ligand>
        <name>ATP</name>
        <dbReference type="ChEBI" id="CHEBI:30616"/>
    </ligand>
</feature>
<dbReference type="InterPro" id="IPR011611">
    <property type="entry name" value="PfkB_dom"/>
</dbReference>
<comment type="similarity">
    <text evidence="12">Belongs to the carbohydrate kinase PfkB family. Ribokinase subfamily.</text>
</comment>
<evidence type="ECO:0000256" key="1">
    <source>
        <dbReference type="ARBA" id="ARBA00005380"/>
    </source>
</evidence>
<feature type="binding site" evidence="12">
    <location>
        <begin position="10"/>
        <end position="12"/>
    </location>
    <ligand>
        <name>substrate</name>
    </ligand>
</feature>
<dbReference type="GO" id="GO:0046872">
    <property type="term" value="F:metal ion binding"/>
    <property type="evidence" value="ECO:0007669"/>
    <property type="project" value="UniProtKB-KW"/>
</dbReference>
<feature type="binding site" evidence="12">
    <location>
        <position position="259"/>
    </location>
    <ligand>
        <name>K(+)</name>
        <dbReference type="ChEBI" id="CHEBI:29103"/>
    </ligand>
</feature>
<dbReference type="OrthoDB" id="9775849at2"/>
<dbReference type="EMBL" id="AJTX02000008">
    <property type="protein sequence ID" value="KKI98527.1"/>
    <property type="molecule type" value="Genomic_DNA"/>
</dbReference>
<accession>A0A0M2PTR9</accession>
<dbReference type="EC" id="2.7.1.15" evidence="2 12"/>
<comment type="activity regulation">
    <text evidence="12">Activated by a monovalent cation that binds near, but not in, the active site. The most likely occupant of the site in vivo is potassium. Ion binding induces a conformational change that may alter substrate affinity.</text>
</comment>
<evidence type="ECO:0000256" key="2">
    <source>
        <dbReference type="ARBA" id="ARBA00012035"/>
    </source>
</evidence>
<dbReference type="CDD" id="cd01174">
    <property type="entry name" value="ribokinase"/>
    <property type="match status" value="1"/>
</dbReference>
<dbReference type="PRINTS" id="PR00990">
    <property type="entry name" value="RIBOKINASE"/>
</dbReference>
<dbReference type="GO" id="GO:0005524">
    <property type="term" value="F:ATP binding"/>
    <property type="evidence" value="ECO:0007669"/>
    <property type="project" value="UniProtKB-UniRule"/>
</dbReference>
<keyword evidence="15" id="KW-1185">Reference proteome</keyword>
<keyword evidence="12" id="KW-0963">Cytoplasm</keyword>
<dbReference type="Pfam" id="PF00294">
    <property type="entry name" value="PfkB"/>
    <property type="match status" value="1"/>
</dbReference>
<feature type="active site" description="Proton acceptor" evidence="12">
    <location>
        <position position="263"/>
    </location>
</feature>
<feature type="domain" description="Carbohydrate kinase PfkB" evidence="13">
    <location>
        <begin position="4"/>
        <end position="305"/>
    </location>
</feature>
<dbReference type="Gene3D" id="3.40.1190.20">
    <property type="match status" value="1"/>
</dbReference>
<evidence type="ECO:0000259" key="13">
    <source>
        <dbReference type="Pfam" id="PF00294"/>
    </source>
</evidence>
<evidence type="ECO:0000256" key="11">
    <source>
        <dbReference type="ARBA" id="ARBA00023277"/>
    </source>
</evidence>
<comment type="pathway">
    <text evidence="12">Carbohydrate metabolism; D-ribose degradation; D-ribose 5-phosphate from beta-D-ribopyranose: step 2/2.</text>
</comment>
<sequence>MGVYSFGSLNLDLVIQAPHLPQPGETLMGSQFQTLSGGKGANQAVAAARLGATTRLVGRVGSDDFGRQLLESVQGAGVDVAGVTVDDQMHTGLALITVATGGATPGENQIVLAAGSNGRVGQGEVDYLAHALGSDPGAHWLLVQLEVPLGSVVAAATVAKGRGATVILDPAPVPVAGGAALESLWPWVDILTPNEGEAQGLLGRSWQGPQEALAAAQALGDRTGIGTIIITRGSQGIVCVRGSQTWILDPFPVQTVDTTAAGDAFNGGLAVALGEGQPWDEALRWAMAAGALATTQRGAQDALPDRSAVERLLRG</sequence>
<dbReference type="InterPro" id="IPR002139">
    <property type="entry name" value="Ribo/fructo_kinase"/>
</dbReference>
<dbReference type="GO" id="GO:0019303">
    <property type="term" value="P:D-ribose catabolic process"/>
    <property type="evidence" value="ECO:0007669"/>
    <property type="project" value="UniProtKB-UniRule"/>
</dbReference>
<comment type="catalytic activity">
    <reaction evidence="12">
        <text>D-ribose + ATP = D-ribose 5-phosphate + ADP + H(+)</text>
        <dbReference type="Rhea" id="RHEA:13697"/>
        <dbReference type="ChEBI" id="CHEBI:15378"/>
        <dbReference type="ChEBI" id="CHEBI:30616"/>
        <dbReference type="ChEBI" id="CHEBI:47013"/>
        <dbReference type="ChEBI" id="CHEBI:78346"/>
        <dbReference type="ChEBI" id="CHEBI:456216"/>
        <dbReference type="EC" id="2.7.1.15"/>
    </reaction>
</comment>
<feature type="binding site" evidence="12">
    <location>
        <position position="194"/>
    </location>
    <ligand>
        <name>ATP</name>
        <dbReference type="ChEBI" id="CHEBI:30616"/>
    </ligand>
</feature>
<evidence type="ECO:0000313" key="14">
    <source>
        <dbReference type="EMBL" id="KKI98527.1"/>
    </source>
</evidence>
<feature type="binding site" evidence="12">
    <location>
        <position position="298"/>
    </location>
    <ligand>
        <name>K(+)</name>
        <dbReference type="ChEBI" id="CHEBI:29103"/>
    </ligand>
</feature>
<comment type="subunit">
    <text evidence="12">Homodimer.</text>
</comment>
<feature type="binding site" evidence="12">
    <location>
        <position position="293"/>
    </location>
    <ligand>
        <name>K(+)</name>
        <dbReference type="ChEBI" id="CHEBI:29103"/>
    </ligand>
</feature>
<evidence type="ECO:0000256" key="7">
    <source>
        <dbReference type="ARBA" id="ARBA00022777"/>
    </source>
</evidence>
<evidence type="ECO:0000256" key="8">
    <source>
        <dbReference type="ARBA" id="ARBA00022840"/>
    </source>
</evidence>
<dbReference type="SUPFAM" id="SSF53613">
    <property type="entry name" value="Ribokinase-like"/>
    <property type="match status" value="1"/>
</dbReference>
<dbReference type="GO" id="GO:0004747">
    <property type="term" value="F:ribokinase activity"/>
    <property type="evidence" value="ECO:0007669"/>
    <property type="project" value="UniProtKB-UniRule"/>
</dbReference>
<feature type="binding site" evidence="12">
    <location>
        <position position="296"/>
    </location>
    <ligand>
        <name>K(+)</name>
        <dbReference type="ChEBI" id="CHEBI:29103"/>
    </ligand>
</feature>
<evidence type="ECO:0000256" key="6">
    <source>
        <dbReference type="ARBA" id="ARBA00022741"/>
    </source>
</evidence>
<evidence type="ECO:0000313" key="15">
    <source>
        <dbReference type="Proteomes" id="UP000034681"/>
    </source>
</evidence>
<dbReference type="InterPro" id="IPR029056">
    <property type="entry name" value="Ribokinase-like"/>
</dbReference>
<comment type="cofactor">
    <cofactor evidence="12">
        <name>Mg(2+)</name>
        <dbReference type="ChEBI" id="CHEBI:18420"/>
    </cofactor>
    <text evidence="12">Requires a divalent cation, most likely magnesium in vivo, as an electrophilic catalyst to aid phosphoryl group transfer. It is the chelate of the metal and the nucleotide that is the actual substrate.</text>
</comment>
<dbReference type="AlphaFoldDB" id="A0A0M2PTR9"/>
<name>A0A0M2PTR9_PROHO</name>
<reference evidence="14" key="1">
    <citation type="submission" date="2012-04" db="EMBL/GenBank/DDBJ databases">
        <authorList>
            <person name="Borisov I.G."/>
            <person name="Ivanikova N.V."/>
            <person name="Pinevich A.V."/>
        </authorList>
    </citation>
    <scope>NUCLEOTIDE SEQUENCE</scope>
    <source>
        <strain evidence="14">CALU 1027</strain>
    </source>
</reference>
<protein>
    <recommendedName>
        <fullName evidence="3 12">Ribokinase</fullName>
        <shortName evidence="12">RK</shortName>
        <ecNumber evidence="2 12">2.7.1.15</ecNumber>
    </recommendedName>
</protein>
<comment type="caution">
    <text evidence="14">The sequence shown here is derived from an EMBL/GenBank/DDBJ whole genome shotgun (WGS) entry which is preliminary data.</text>
</comment>
<dbReference type="eggNOG" id="COG0524">
    <property type="taxonomic scope" value="Bacteria"/>
</dbReference>
<feature type="binding site" evidence="12">
    <location>
        <begin position="38"/>
        <end position="42"/>
    </location>
    <ligand>
        <name>substrate</name>
    </ligand>
</feature>
<comment type="subcellular location">
    <subcellularLocation>
        <location evidence="12">Cytoplasm</location>
    </subcellularLocation>
</comment>
<evidence type="ECO:0000256" key="5">
    <source>
        <dbReference type="ARBA" id="ARBA00022723"/>
    </source>
</evidence>
<keyword evidence="9 12" id="KW-0460">Magnesium</keyword>
<dbReference type="UniPathway" id="UPA00916">
    <property type="reaction ID" value="UER00889"/>
</dbReference>
<dbReference type="PROSITE" id="PS00584">
    <property type="entry name" value="PFKB_KINASES_2"/>
    <property type="match status" value="1"/>
</dbReference>
<evidence type="ECO:0000256" key="12">
    <source>
        <dbReference type="HAMAP-Rule" id="MF_01987"/>
    </source>
</evidence>
<keyword evidence="8 12" id="KW-0067">ATP-binding</keyword>
<dbReference type="STRING" id="317619.GCA_000332315_02592"/>
<feature type="binding site" evidence="12">
    <location>
        <begin position="231"/>
        <end position="236"/>
    </location>
    <ligand>
        <name>ATP</name>
        <dbReference type="ChEBI" id="CHEBI:30616"/>
    </ligand>
</feature>
<gene>
    <name evidence="12" type="primary">rbsK</name>
    <name evidence="14" type="ORF">PROH_18465</name>
</gene>
<organism evidence="14 15">
    <name type="scientific">Prochlorothrix hollandica PCC 9006 = CALU 1027</name>
    <dbReference type="NCBI Taxonomy" id="317619"/>
    <lineage>
        <taxon>Bacteria</taxon>
        <taxon>Bacillati</taxon>
        <taxon>Cyanobacteriota</taxon>
        <taxon>Cyanophyceae</taxon>
        <taxon>Prochlorotrichales</taxon>
        <taxon>Prochlorotrichaceae</taxon>
        <taxon>Prochlorothrix</taxon>
    </lineage>
</organism>
<keyword evidence="4 12" id="KW-0808">Transferase</keyword>
<evidence type="ECO:0000256" key="4">
    <source>
        <dbReference type="ARBA" id="ARBA00022679"/>
    </source>
</evidence>
<dbReference type="Proteomes" id="UP000034681">
    <property type="component" value="Unassembled WGS sequence"/>
</dbReference>
<dbReference type="PANTHER" id="PTHR10584">
    <property type="entry name" value="SUGAR KINASE"/>
    <property type="match status" value="1"/>
</dbReference>
<keyword evidence="7 12" id="KW-0418">Kinase</keyword>
<dbReference type="InterPro" id="IPR011877">
    <property type="entry name" value="Ribokinase"/>
</dbReference>
<keyword evidence="6 12" id="KW-0547">Nucleotide-binding</keyword>
<comment type="function">
    <text evidence="12">Catalyzes the phosphorylation of ribose at O-5 in a reaction requiring ATP and magnesium. The resulting D-ribose-5-phosphate can then be used either for sythesis of nucleotides, histidine, and tryptophan, or as a component of the pentose phosphate pathway.</text>
</comment>
<feature type="binding site" evidence="12">
    <location>
        <position position="146"/>
    </location>
    <ligand>
        <name>substrate</name>
    </ligand>
</feature>
<keyword evidence="10 12" id="KW-0630">Potassium</keyword>
<dbReference type="HAMAP" id="MF_01987">
    <property type="entry name" value="Ribokinase"/>
    <property type="match status" value="1"/>
</dbReference>
<evidence type="ECO:0000256" key="9">
    <source>
        <dbReference type="ARBA" id="ARBA00022842"/>
    </source>
</evidence>
<dbReference type="PANTHER" id="PTHR10584:SF166">
    <property type="entry name" value="RIBOKINASE"/>
    <property type="match status" value="1"/>
</dbReference>
<feature type="binding site" evidence="12">
    <location>
        <position position="263"/>
    </location>
    <ligand>
        <name>substrate</name>
    </ligand>
</feature>
<proteinExistence type="inferred from homology"/>
<comment type="similarity">
    <text evidence="1">Belongs to the carbohydrate kinase pfkB family.</text>
</comment>
<keyword evidence="5 12" id="KW-0479">Metal-binding</keyword>
<comment type="caution">
    <text evidence="12">Lacks conserved residue(s) required for the propagation of feature annotation.</text>
</comment>
<evidence type="ECO:0000256" key="3">
    <source>
        <dbReference type="ARBA" id="ARBA00016943"/>
    </source>
</evidence>
<dbReference type="RefSeq" id="WP_026099586.1">
    <property type="nucleotide sequence ID" value="NZ_KB235938.1"/>
</dbReference>
<keyword evidence="11 12" id="KW-0119">Carbohydrate metabolism</keyword>
<feature type="binding site" evidence="12">
    <location>
        <position position="257"/>
    </location>
    <ligand>
        <name>K(+)</name>
        <dbReference type="ChEBI" id="CHEBI:29103"/>
    </ligand>
</feature>
<dbReference type="GO" id="GO:0005829">
    <property type="term" value="C:cytosol"/>
    <property type="evidence" value="ECO:0007669"/>
    <property type="project" value="TreeGrafter"/>
</dbReference>
<evidence type="ECO:0000256" key="10">
    <source>
        <dbReference type="ARBA" id="ARBA00022958"/>
    </source>
</evidence>
<dbReference type="InterPro" id="IPR002173">
    <property type="entry name" value="Carboh/pur_kinase_PfkB_CS"/>
</dbReference>